<evidence type="ECO:0000313" key="2">
    <source>
        <dbReference type="EMBL" id="OGI46632.1"/>
    </source>
</evidence>
<feature type="transmembrane region" description="Helical" evidence="1">
    <location>
        <begin position="20"/>
        <end position="37"/>
    </location>
</feature>
<accession>A0A1F6TNG2</accession>
<name>A0A1F6TNG2_9BACT</name>
<keyword evidence="1" id="KW-0472">Membrane</keyword>
<dbReference type="EMBL" id="MFTD01000015">
    <property type="protein sequence ID" value="OGI46632.1"/>
    <property type="molecule type" value="Genomic_DNA"/>
</dbReference>
<gene>
    <name evidence="2" type="ORF">A2121_00335</name>
</gene>
<comment type="caution">
    <text evidence="2">The sequence shown here is derived from an EMBL/GenBank/DDBJ whole genome shotgun (WGS) entry which is preliminary data.</text>
</comment>
<keyword evidence="1" id="KW-0812">Transmembrane</keyword>
<proteinExistence type="predicted"/>
<sequence length="99" mass="11080">MNIQERRLSDDTEWQFLAKIVKIALGTLGFAMVAWFLGTTALDEGGNVFVAYLVEVAYRLLSYFIGGIKRQPVSVWVGLMVMGGVIGLTVRSIVRRGWR</sequence>
<reference evidence="2 3" key="1">
    <citation type="journal article" date="2016" name="Nat. Commun.">
        <title>Thousands of microbial genomes shed light on interconnected biogeochemical processes in an aquifer system.</title>
        <authorList>
            <person name="Anantharaman K."/>
            <person name="Brown C.T."/>
            <person name="Hug L.A."/>
            <person name="Sharon I."/>
            <person name="Castelle C.J."/>
            <person name="Probst A.J."/>
            <person name="Thomas B.C."/>
            <person name="Singh A."/>
            <person name="Wilkins M.J."/>
            <person name="Karaoz U."/>
            <person name="Brodie E.L."/>
            <person name="Williams K.H."/>
            <person name="Hubbard S.S."/>
            <person name="Banfield J.F."/>
        </authorList>
    </citation>
    <scope>NUCLEOTIDE SEQUENCE [LARGE SCALE GENOMIC DNA]</scope>
</reference>
<keyword evidence="1" id="KW-1133">Transmembrane helix</keyword>
<organism evidence="2 3">
    <name type="scientific">Candidatus Nomurabacteria bacterium GWB1_40_6</name>
    <dbReference type="NCBI Taxonomy" id="1801727"/>
    <lineage>
        <taxon>Bacteria</taxon>
        <taxon>Candidatus Nomuraibacteriota</taxon>
    </lineage>
</organism>
<evidence type="ECO:0000313" key="3">
    <source>
        <dbReference type="Proteomes" id="UP000176484"/>
    </source>
</evidence>
<dbReference type="AlphaFoldDB" id="A0A1F6TNG2"/>
<dbReference type="Proteomes" id="UP000176484">
    <property type="component" value="Unassembled WGS sequence"/>
</dbReference>
<feature type="transmembrane region" description="Helical" evidence="1">
    <location>
        <begin position="73"/>
        <end position="94"/>
    </location>
</feature>
<protein>
    <submittedName>
        <fullName evidence="2">Uncharacterized protein</fullName>
    </submittedName>
</protein>
<evidence type="ECO:0000256" key="1">
    <source>
        <dbReference type="SAM" id="Phobius"/>
    </source>
</evidence>